<dbReference type="PATRIC" id="fig|1073999.7.peg.2631"/>
<proteinExistence type="predicted"/>
<keyword evidence="5" id="KW-1185">Reference proteome</keyword>
<organism evidence="3 4">
    <name type="scientific">Cronobacter condimenti 1330</name>
    <dbReference type="NCBI Taxonomy" id="1073999"/>
    <lineage>
        <taxon>Bacteria</taxon>
        <taxon>Pseudomonadati</taxon>
        <taxon>Pseudomonadota</taxon>
        <taxon>Gammaproteobacteria</taxon>
        <taxon>Enterobacterales</taxon>
        <taxon>Enterobacteriaceae</taxon>
        <taxon>Cronobacter</taxon>
    </lineage>
</organism>
<evidence type="ECO:0000313" key="3">
    <source>
        <dbReference type="EMBL" id="CCJ74774.1"/>
    </source>
</evidence>
<reference evidence="5" key="2">
    <citation type="submission" date="2015-07" db="EMBL/GenBank/DDBJ databases">
        <authorList>
            <person name="Moine D."/>
            <person name="Kassam M."/>
        </authorList>
    </citation>
    <scope>NUCLEOTIDE SEQUENCE [LARGE SCALE GENOMIC DNA]</scope>
    <source>
        <strain evidence="5">LMG 26250</strain>
    </source>
</reference>
<reference evidence="2 5" key="4">
    <citation type="journal article" date="2016" name="Genome Announc.">
        <title>Fully Closed Genome Sequences of Five Type Strains of the Genus Cronobacter and One Cronobacter sakazakii Strain.</title>
        <authorList>
            <person name="Moine D."/>
            <person name="Kassam M."/>
            <person name="Baert L."/>
            <person name="Tang Y."/>
            <person name="Barretto C."/>
            <person name="Ngom Bru C."/>
            <person name="Klijn A."/>
            <person name="Descombes P."/>
        </authorList>
    </citation>
    <scope>NUCLEOTIDE SEQUENCE [LARGE SCALE GENOMIC DNA]</scope>
    <source>
        <strain evidence="2 5">LMG 26250</strain>
    </source>
</reference>
<gene>
    <name evidence="2" type="ORF">AFK62_12540</name>
    <name evidence="3" type="ORF">BN137_4175</name>
</gene>
<dbReference type="KEGG" id="ccon:AFK62_12540"/>
<keyword evidence="1" id="KW-1133">Transmembrane helix</keyword>
<reference evidence="3" key="1">
    <citation type="submission" date="2012-07" db="EMBL/GenBank/DDBJ databases">
        <authorList>
            <person name="Cummings C."/>
        </authorList>
    </citation>
    <scope>NUCLEOTIDE SEQUENCE</scope>
    <source>
        <strain evidence="3">1330</strain>
    </source>
</reference>
<dbReference type="Gene3D" id="3.40.50.2000">
    <property type="entry name" value="Glycogen Phosphorylase B"/>
    <property type="match status" value="1"/>
</dbReference>
<evidence type="ECO:0000313" key="4">
    <source>
        <dbReference type="Proteomes" id="UP000009340"/>
    </source>
</evidence>
<feature type="transmembrane region" description="Helical" evidence="1">
    <location>
        <begin position="100"/>
        <end position="118"/>
    </location>
</feature>
<dbReference type="SUPFAM" id="SSF53756">
    <property type="entry name" value="UDP-Glycosyltransferase/glycogen phosphorylase"/>
    <property type="match status" value="1"/>
</dbReference>
<accession>K8AG57</accession>
<reference evidence="5" key="3">
    <citation type="submission" date="2015-09" db="EMBL/GenBank/DDBJ databases">
        <title>Cronobacter genome sequencing and assembly.</title>
        <authorList>
            <person name="Descombes P."/>
            <person name="Baert L."/>
            <person name="Ngom-Bru C."/>
            <person name="Barretto C."/>
        </authorList>
    </citation>
    <scope>NUCLEOTIDE SEQUENCE [LARGE SCALE GENOMIC DNA]</scope>
    <source>
        <strain evidence="5">LMG 26250</strain>
    </source>
</reference>
<dbReference type="STRING" id="1073999.AFK62_12540"/>
<evidence type="ECO:0000313" key="5">
    <source>
        <dbReference type="Proteomes" id="UP000067320"/>
    </source>
</evidence>
<protein>
    <submittedName>
        <fullName evidence="3">Lipopolysaccharide biosynthesis RfbU-related protein</fullName>
    </submittedName>
    <submittedName>
        <fullName evidence="2">Lipopolysaccharide biosynthesis protein RfbU</fullName>
    </submittedName>
</protein>
<dbReference type="OrthoDB" id="1936552at2"/>
<feature type="transmembrane region" description="Helical" evidence="1">
    <location>
        <begin position="78"/>
        <end position="94"/>
    </location>
</feature>
<dbReference type="Pfam" id="PF13692">
    <property type="entry name" value="Glyco_trans_1_4"/>
    <property type="match status" value="1"/>
</dbReference>
<evidence type="ECO:0000256" key="1">
    <source>
        <dbReference type="SAM" id="Phobius"/>
    </source>
</evidence>
<keyword evidence="1" id="KW-0812">Transmembrane</keyword>
<dbReference type="Proteomes" id="UP000067320">
    <property type="component" value="Chromosome"/>
</dbReference>
<name>K8AG57_9ENTR</name>
<dbReference type="RefSeq" id="WP_007681738.1">
    <property type="nucleotide sequence ID" value="NZ_CAKW01000147.1"/>
</dbReference>
<dbReference type="AlphaFoldDB" id="K8AG57"/>
<evidence type="ECO:0000313" key="2">
    <source>
        <dbReference type="EMBL" id="ALB63277.1"/>
    </source>
</evidence>
<dbReference type="Proteomes" id="UP000009340">
    <property type="component" value="Unassembled WGS sequence"/>
</dbReference>
<keyword evidence="1" id="KW-0472">Membrane</keyword>
<dbReference type="eggNOG" id="COG0438">
    <property type="taxonomic scope" value="Bacteria"/>
</dbReference>
<sequence length="385" mass="44452">MGGFKIFYTGMFRFPDMDAAGKRVHKIVDMLELIDECESIYVGGWEQGTDSEKKVNNKTTHISFSVLDKKKGSKIEKLINFLFMGMKVVAWMILNKEKYTHVIIYNTPFLFSLVVLLLGKLFNKKIILDSTEWYESEHLIGGKYGAAALENWCRMHIAYPLFRNVIAISTYLEQFYNSERKNIIKIPPLSDSYKGKANRSNSSDKVIFFYAGSPGKKDRLDSFVGELLHSKKAQSEVIFYIAGIDKSQFLNLYPDYRANKNELDMVCVFLGRIPMQEVFTWYSKIDYCVFFREDKRYAKAGFPSKYVEALSYGVPVITNAIGDISEEIKYTGIEYHPTNSNVDNLIDIAKEQKVQITSSLKTIFEENYSVYANLKKFKEFIRLTK</sequence>
<dbReference type="EMBL" id="CAKW01000147">
    <property type="protein sequence ID" value="CCJ74774.1"/>
    <property type="molecule type" value="Genomic_DNA"/>
</dbReference>
<dbReference type="EMBL" id="CP012264">
    <property type="protein sequence ID" value="ALB63277.1"/>
    <property type="molecule type" value="Genomic_DNA"/>
</dbReference>